<feature type="transmembrane region" description="Helical" evidence="8">
    <location>
        <begin position="52"/>
        <end position="70"/>
    </location>
</feature>
<evidence type="ECO:0000256" key="3">
    <source>
        <dbReference type="ARBA" id="ARBA00022475"/>
    </source>
</evidence>
<evidence type="ECO:0000256" key="4">
    <source>
        <dbReference type="ARBA" id="ARBA00022692"/>
    </source>
</evidence>
<dbReference type="Pfam" id="PF02386">
    <property type="entry name" value="TrkH"/>
    <property type="match status" value="1"/>
</dbReference>
<dbReference type="OrthoDB" id="9810952at2"/>
<gene>
    <name evidence="9" type="ORF">APR42_05585</name>
</gene>
<dbReference type="RefSeq" id="WP_057481931.1">
    <property type="nucleotide sequence ID" value="NZ_BMWR01000001.1"/>
</dbReference>
<keyword evidence="6" id="KW-0406">Ion transport</keyword>
<dbReference type="AlphaFoldDB" id="A0A0Q9ZJ16"/>
<feature type="transmembrane region" description="Helical" evidence="8">
    <location>
        <begin position="171"/>
        <end position="193"/>
    </location>
</feature>
<dbReference type="GO" id="GO:0030001">
    <property type="term" value="P:metal ion transport"/>
    <property type="evidence" value="ECO:0007669"/>
    <property type="project" value="UniProtKB-ARBA"/>
</dbReference>
<dbReference type="GO" id="GO:0005886">
    <property type="term" value="C:plasma membrane"/>
    <property type="evidence" value="ECO:0007669"/>
    <property type="project" value="UniProtKB-SubCell"/>
</dbReference>
<keyword evidence="3" id="KW-1003">Cell membrane</keyword>
<feature type="transmembrane region" description="Helical" evidence="8">
    <location>
        <begin position="146"/>
        <end position="165"/>
    </location>
</feature>
<comment type="caution">
    <text evidence="9">The sequence shown here is derived from an EMBL/GenBank/DDBJ whole genome shotgun (WGS) entry which is preliminary data.</text>
</comment>
<evidence type="ECO:0000313" key="10">
    <source>
        <dbReference type="Proteomes" id="UP000051643"/>
    </source>
</evidence>
<dbReference type="InterPro" id="IPR003445">
    <property type="entry name" value="Cat_transpt"/>
</dbReference>
<dbReference type="Proteomes" id="UP000051643">
    <property type="component" value="Unassembled WGS sequence"/>
</dbReference>
<name>A0A0Q9ZJ16_9FLAO</name>
<evidence type="ECO:0000256" key="7">
    <source>
        <dbReference type="ARBA" id="ARBA00023136"/>
    </source>
</evidence>
<evidence type="ECO:0000256" key="2">
    <source>
        <dbReference type="ARBA" id="ARBA00022448"/>
    </source>
</evidence>
<proteinExistence type="predicted"/>
<evidence type="ECO:0000256" key="6">
    <source>
        <dbReference type="ARBA" id="ARBA00023065"/>
    </source>
</evidence>
<reference evidence="9" key="1">
    <citation type="submission" date="2015-10" db="EMBL/GenBank/DDBJ databases">
        <title>Draft genome sequence of Salegentibacter mishustinae KCTC 12263.</title>
        <authorList>
            <person name="Lin W."/>
            <person name="Zheng Q."/>
        </authorList>
    </citation>
    <scope>NUCLEOTIDE SEQUENCE [LARGE SCALE GENOMIC DNA]</scope>
    <source>
        <strain evidence="9">KCTC 12263</strain>
    </source>
</reference>
<feature type="transmembrane region" description="Helical" evidence="8">
    <location>
        <begin position="499"/>
        <end position="520"/>
    </location>
</feature>
<comment type="subcellular location">
    <subcellularLocation>
        <location evidence="1">Cell membrane</location>
        <topology evidence="1">Multi-pass membrane protein</topology>
    </subcellularLocation>
</comment>
<evidence type="ECO:0000256" key="1">
    <source>
        <dbReference type="ARBA" id="ARBA00004651"/>
    </source>
</evidence>
<keyword evidence="2" id="KW-0813">Transport</keyword>
<protein>
    <submittedName>
        <fullName evidence="9">ATPase</fullName>
    </submittedName>
</protein>
<dbReference type="GO" id="GO:0008324">
    <property type="term" value="F:monoatomic cation transmembrane transporter activity"/>
    <property type="evidence" value="ECO:0007669"/>
    <property type="project" value="InterPro"/>
</dbReference>
<accession>A0A0Q9ZJ16</accession>
<dbReference type="EMBL" id="LKTP01000023">
    <property type="protein sequence ID" value="KRG28259.1"/>
    <property type="molecule type" value="Genomic_DNA"/>
</dbReference>
<evidence type="ECO:0000256" key="8">
    <source>
        <dbReference type="SAM" id="Phobius"/>
    </source>
</evidence>
<keyword evidence="4 8" id="KW-0812">Transmembrane</keyword>
<feature type="transmembrane region" description="Helical" evidence="8">
    <location>
        <begin position="436"/>
        <end position="453"/>
    </location>
</feature>
<evidence type="ECO:0000313" key="9">
    <source>
        <dbReference type="EMBL" id="KRG28259.1"/>
    </source>
</evidence>
<feature type="transmembrane region" description="Helical" evidence="8">
    <location>
        <begin position="205"/>
        <end position="229"/>
    </location>
</feature>
<keyword evidence="10" id="KW-1185">Reference proteome</keyword>
<feature type="transmembrane region" description="Helical" evidence="8">
    <location>
        <begin position="260"/>
        <end position="279"/>
    </location>
</feature>
<sequence>MSSFFKNILPKIYQEYNLNKVSGIFSIFGIILLIFDLGFTHLASEKLFLKNLYYVVISVGFLIVLIRSLIPKQTIPKKVLFFDWTLSIIFGLLILIKTDFIIENFSFLQVFNHMGWIYLVLCLFFIREVSSFKVNFKKEYLNPAQLFVGSFLLIIFLGTLLLLLPKATHSGIGLIDALFTSTSAVCVTGLIVVDTGSYFTTFGQTVIMILIQLGGLGIMTFASYFSYFFRGNTSYANQLMLKDISNSEKIGEVFVVLKKILLLTFSIEAVGAFFIYLNLDKALINSVSERIFFSVFHSISGFCNAGFSTLENSLYEPGFQFNYPLHLIIACLFILGGIGFPILLNLYKYLRYYFIQKLKKFKDPKQVTYIPWVLNLNSRIVLFTTIILLVVGTGFFYMFEYNNTLSGHSEFGKIVTAFFGAATPRTAGFNSIDTSALNFSTLMLIFLLMWIGASPASTGGGIKTSTFALATLNFFSLAKGKDRIEVYKREVSNISIRRAFAIISLSLLVIGISLSLISFFEPAQAIIPITFEAFSAYSTVGLSMGITAGLSSSSKLVIIATMFIGRVSMLTLLIAILRNIKHLNYRYPSEEILIN</sequence>
<dbReference type="PANTHER" id="PTHR32024:SF1">
    <property type="entry name" value="KTR SYSTEM POTASSIUM UPTAKE PROTEIN B"/>
    <property type="match status" value="1"/>
</dbReference>
<feature type="transmembrane region" description="Helical" evidence="8">
    <location>
        <begin position="556"/>
        <end position="577"/>
    </location>
</feature>
<keyword evidence="5 8" id="KW-1133">Transmembrane helix</keyword>
<evidence type="ECO:0000256" key="5">
    <source>
        <dbReference type="ARBA" id="ARBA00022989"/>
    </source>
</evidence>
<feature type="transmembrane region" description="Helical" evidence="8">
    <location>
        <begin position="380"/>
        <end position="399"/>
    </location>
</feature>
<keyword evidence="7 8" id="KW-0472">Membrane</keyword>
<feature type="transmembrane region" description="Helical" evidence="8">
    <location>
        <begin position="291"/>
        <end position="307"/>
    </location>
</feature>
<organism evidence="9 10">
    <name type="scientific">Salegentibacter mishustinae</name>
    <dbReference type="NCBI Taxonomy" id="270918"/>
    <lineage>
        <taxon>Bacteria</taxon>
        <taxon>Pseudomonadati</taxon>
        <taxon>Bacteroidota</taxon>
        <taxon>Flavobacteriia</taxon>
        <taxon>Flavobacteriales</taxon>
        <taxon>Flavobacteriaceae</taxon>
        <taxon>Salegentibacter</taxon>
    </lineage>
</organism>
<dbReference type="STRING" id="270918.APR42_05585"/>
<feature type="transmembrane region" description="Helical" evidence="8">
    <location>
        <begin position="327"/>
        <end position="350"/>
    </location>
</feature>
<feature type="transmembrane region" description="Helical" evidence="8">
    <location>
        <begin position="21"/>
        <end position="40"/>
    </location>
</feature>
<feature type="transmembrane region" description="Helical" evidence="8">
    <location>
        <begin position="108"/>
        <end position="126"/>
    </location>
</feature>
<feature type="transmembrane region" description="Helical" evidence="8">
    <location>
        <begin position="79"/>
        <end position="96"/>
    </location>
</feature>
<dbReference type="PANTHER" id="PTHR32024">
    <property type="entry name" value="TRK SYSTEM POTASSIUM UPTAKE PROTEIN TRKG-RELATED"/>
    <property type="match status" value="1"/>
</dbReference>